<evidence type="ECO:0000313" key="10">
    <source>
        <dbReference type="EMBL" id="KAK7485870.1"/>
    </source>
</evidence>
<keyword evidence="5 8" id="KW-0472">Membrane</keyword>
<feature type="region of interest" description="Disordered" evidence="7">
    <location>
        <begin position="256"/>
        <end position="293"/>
    </location>
</feature>
<comment type="subcellular location">
    <subcellularLocation>
        <location evidence="1">Endoplasmic reticulum membrane</location>
        <topology evidence="1">Peripheral membrane protein</topology>
    </subcellularLocation>
    <subcellularLocation>
        <location evidence="2">Lipid droplet</location>
    </subcellularLocation>
</comment>
<evidence type="ECO:0000256" key="2">
    <source>
        <dbReference type="ARBA" id="ARBA00004502"/>
    </source>
</evidence>
<dbReference type="GO" id="GO:0005811">
    <property type="term" value="C:lipid droplet"/>
    <property type="evidence" value="ECO:0007669"/>
    <property type="project" value="UniProtKB-SubCell"/>
</dbReference>
<organism evidence="10 11">
    <name type="scientific">Batillaria attramentaria</name>
    <dbReference type="NCBI Taxonomy" id="370345"/>
    <lineage>
        <taxon>Eukaryota</taxon>
        <taxon>Metazoa</taxon>
        <taxon>Spiralia</taxon>
        <taxon>Lophotrochozoa</taxon>
        <taxon>Mollusca</taxon>
        <taxon>Gastropoda</taxon>
        <taxon>Caenogastropoda</taxon>
        <taxon>Sorbeoconcha</taxon>
        <taxon>Cerithioidea</taxon>
        <taxon>Batillariidae</taxon>
        <taxon>Batillaria</taxon>
    </lineage>
</organism>
<dbReference type="Gene3D" id="1.10.8.10">
    <property type="entry name" value="DNA helicase RuvA subunit, C-terminal domain"/>
    <property type="match status" value="1"/>
</dbReference>
<dbReference type="InterPro" id="IPR002123">
    <property type="entry name" value="Plipid/glycerol_acylTrfase"/>
</dbReference>
<dbReference type="Pfam" id="PF01553">
    <property type="entry name" value="Acyltransferase"/>
    <property type="match status" value="1"/>
</dbReference>
<proteinExistence type="inferred from homology"/>
<dbReference type="SMART" id="SM00563">
    <property type="entry name" value="PlsC"/>
    <property type="match status" value="1"/>
</dbReference>
<reference evidence="10 11" key="1">
    <citation type="journal article" date="2023" name="Sci. Data">
        <title>Genome assembly of the Korean intertidal mud-creeper Batillaria attramentaria.</title>
        <authorList>
            <person name="Patra A.K."/>
            <person name="Ho P.T."/>
            <person name="Jun S."/>
            <person name="Lee S.J."/>
            <person name="Kim Y."/>
            <person name="Won Y.J."/>
        </authorList>
    </citation>
    <scope>NUCLEOTIDE SEQUENCE [LARGE SCALE GENOMIC DNA]</scope>
    <source>
        <strain evidence="10">Wonlab-2016</strain>
    </source>
</reference>
<feature type="compositionally biased region" description="Polar residues" evidence="7">
    <location>
        <begin position="261"/>
        <end position="293"/>
    </location>
</feature>
<evidence type="ECO:0000256" key="3">
    <source>
        <dbReference type="ARBA" id="ARBA00022677"/>
    </source>
</evidence>
<feature type="region of interest" description="Disordered" evidence="7">
    <location>
        <begin position="344"/>
        <end position="382"/>
    </location>
</feature>
<dbReference type="GO" id="GO:0005789">
    <property type="term" value="C:endoplasmic reticulum membrane"/>
    <property type="evidence" value="ECO:0007669"/>
    <property type="project" value="UniProtKB-SubCell"/>
</dbReference>
<name>A0ABD0KFU5_9CAEN</name>
<accession>A0ABD0KFU5</accession>
<dbReference type="PANTHER" id="PTHR15486">
    <property type="entry name" value="ANCIENT UBIQUITOUS PROTEIN"/>
    <property type="match status" value="1"/>
</dbReference>
<gene>
    <name evidence="10" type="ORF">BaRGS_00022865</name>
</gene>
<comment type="similarity">
    <text evidence="6">Belongs to the AUP1 family.</text>
</comment>
<comment type="caution">
    <text evidence="10">The sequence shown here is derived from an EMBL/GenBank/DDBJ whole genome shotgun (WGS) entry which is preliminary data.</text>
</comment>
<dbReference type="EMBL" id="JACVVK020000187">
    <property type="protein sequence ID" value="KAK7485870.1"/>
    <property type="molecule type" value="Genomic_DNA"/>
</dbReference>
<evidence type="ECO:0000256" key="6">
    <source>
        <dbReference type="ARBA" id="ARBA00035634"/>
    </source>
</evidence>
<evidence type="ECO:0000256" key="4">
    <source>
        <dbReference type="ARBA" id="ARBA00022824"/>
    </source>
</evidence>
<protein>
    <recommendedName>
        <fullName evidence="9">CUE domain-containing protein</fullName>
    </recommendedName>
</protein>
<evidence type="ECO:0000256" key="7">
    <source>
        <dbReference type="SAM" id="MobiDB-lite"/>
    </source>
</evidence>
<dbReference type="PROSITE" id="PS51140">
    <property type="entry name" value="CUE"/>
    <property type="match status" value="1"/>
</dbReference>
<dbReference type="Proteomes" id="UP001519460">
    <property type="component" value="Unassembled WGS sequence"/>
</dbReference>
<feature type="transmembrane region" description="Helical" evidence="8">
    <location>
        <begin position="57"/>
        <end position="75"/>
    </location>
</feature>
<sequence>MAAANIQNLMHLNRLPEGTNLLPLLVYLPLGATLVIVRCFVFAHALLVFFLLSWIPFVQSVVLRVMFAVCGLIVVTDGASQPNQQRLVFVANHVTSLDPFILSLVMHCTVVLDLPACSNDFIHLCKQVKKSADMSKDGVLHHMKKSVEESKVPLLFFPEGGRSNRALGLLKFKSLPFQLDVPIQPSSINSAWWLDLLLCFFVPVTFFRIKFMPVTQCRESENVEQFASRVQTNLAKGLGVATTEISSAELLEAMKNRQHRGQNASQPQPASAIRSSCDSPSLGSTANPAQAQEVVTSTDPALNIMLRQVQEVLPYATGRAVLADLEATRDVDVTITNILEGRVDLQQQPQPPQPSSSQSMMETETFKAAHFPKTAPERQMSLQERKQAMLEAARARYKEKHGIP</sequence>
<keyword evidence="8" id="KW-1133">Transmembrane helix</keyword>
<dbReference type="AlphaFoldDB" id="A0ABD0KFU5"/>
<evidence type="ECO:0000256" key="5">
    <source>
        <dbReference type="ARBA" id="ARBA00023136"/>
    </source>
</evidence>
<dbReference type="SUPFAM" id="SSF69593">
    <property type="entry name" value="Glycerol-3-phosphate (1)-acyltransferase"/>
    <property type="match status" value="1"/>
</dbReference>
<keyword evidence="11" id="KW-1185">Reference proteome</keyword>
<keyword evidence="4" id="KW-0256">Endoplasmic reticulum</keyword>
<dbReference type="InterPro" id="IPR003892">
    <property type="entry name" value="CUE"/>
</dbReference>
<keyword evidence="8" id="KW-0812">Transmembrane</keyword>
<feature type="domain" description="CUE" evidence="9">
    <location>
        <begin position="301"/>
        <end position="343"/>
    </location>
</feature>
<keyword evidence="3" id="KW-0551">Lipid droplet</keyword>
<evidence type="ECO:0000313" key="11">
    <source>
        <dbReference type="Proteomes" id="UP001519460"/>
    </source>
</evidence>
<dbReference type="PANTHER" id="PTHR15486:SF96">
    <property type="entry name" value="LIPID DROPLET-REGULATING VLDL ASSEMBLY FACTOR AUP1"/>
    <property type="match status" value="1"/>
</dbReference>
<evidence type="ECO:0000256" key="8">
    <source>
        <dbReference type="SAM" id="Phobius"/>
    </source>
</evidence>
<feature type="transmembrane region" description="Helical" evidence="8">
    <location>
        <begin position="21"/>
        <end position="51"/>
    </location>
</feature>
<evidence type="ECO:0000256" key="1">
    <source>
        <dbReference type="ARBA" id="ARBA00004406"/>
    </source>
</evidence>
<evidence type="ECO:0000259" key="9">
    <source>
        <dbReference type="PROSITE" id="PS51140"/>
    </source>
</evidence>